<dbReference type="AlphaFoldDB" id="A0A6B8RV41"/>
<evidence type="ECO:0000259" key="2">
    <source>
        <dbReference type="Pfam" id="PF03807"/>
    </source>
</evidence>
<dbReference type="EMBL" id="CP034235">
    <property type="protein sequence ID" value="QGQ99732.1"/>
    <property type="molecule type" value="Genomic_DNA"/>
</dbReference>
<evidence type="ECO:0000313" key="4">
    <source>
        <dbReference type="Proteomes" id="UP000426246"/>
    </source>
</evidence>
<organism evidence="3 4">
    <name type="scientific">Paenibacillus psychroresistens</name>
    <dbReference type="NCBI Taxonomy" id="1778678"/>
    <lineage>
        <taxon>Bacteria</taxon>
        <taxon>Bacillati</taxon>
        <taxon>Bacillota</taxon>
        <taxon>Bacilli</taxon>
        <taxon>Bacillales</taxon>
        <taxon>Paenibacillaceae</taxon>
        <taxon>Paenibacillus</taxon>
    </lineage>
</organism>
<accession>A0A6B8RV41</accession>
<sequence length="219" mass="23291">MKIGIIGTGEIGGNLTRLLTKLGHDVHIANSRGPHTLIDLVNETGAKAADISDVARGAEVVIISIPLKNIPDLPVGFLNEAASNAAIIETCNYYPKQRDGLIAPIEAGMPESKWVEQQLGKSVFKVFNGIWSKHLLERGLPKGSSGRIGLPVAGDDPHAKEIILQLVESLGFDAVDAGGLAESWRQQPGTPSYGKELNGDGIRQALSEASPIRTKEFTA</sequence>
<feature type="region of interest" description="Disordered" evidence="1">
    <location>
        <begin position="183"/>
        <end position="219"/>
    </location>
</feature>
<reference evidence="4" key="1">
    <citation type="submission" date="2018-11" db="EMBL/GenBank/DDBJ databases">
        <title>Complete genome sequence of Paenibacillus sp. ML311-T8.</title>
        <authorList>
            <person name="Nam Y.-D."/>
            <person name="Kang J."/>
            <person name="Chung W.-H."/>
            <person name="Park Y.S."/>
        </authorList>
    </citation>
    <scope>NUCLEOTIDE SEQUENCE [LARGE SCALE GENOMIC DNA]</scope>
    <source>
        <strain evidence="4">ML311-T8</strain>
    </source>
</reference>
<keyword evidence="4" id="KW-1185">Reference proteome</keyword>
<protein>
    <submittedName>
        <fullName evidence="3">NADP oxidoreductase</fullName>
    </submittedName>
</protein>
<name>A0A6B8RV41_9BACL</name>
<dbReference type="InterPro" id="IPR028939">
    <property type="entry name" value="P5C_Rdtase_cat_N"/>
</dbReference>
<dbReference type="Proteomes" id="UP000426246">
    <property type="component" value="Chromosome"/>
</dbReference>
<evidence type="ECO:0000313" key="3">
    <source>
        <dbReference type="EMBL" id="QGQ99732.1"/>
    </source>
</evidence>
<gene>
    <name evidence="3" type="ORF">EHS13_35155</name>
</gene>
<dbReference type="KEGG" id="ppsc:EHS13_35155"/>
<feature type="domain" description="Pyrroline-5-carboxylate reductase catalytic N-terminal" evidence="2">
    <location>
        <begin position="2"/>
        <end position="92"/>
    </location>
</feature>
<evidence type="ECO:0000256" key="1">
    <source>
        <dbReference type="SAM" id="MobiDB-lite"/>
    </source>
</evidence>
<dbReference type="Pfam" id="PF03807">
    <property type="entry name" value="F420_oxidored"/>
    <property type="match status" value="1"/>
</dbReference>
<dbReference type="InterPro" id="IPR036291">
    <property type="entry name" value="NAD(P)-bd_dom_sf"/>
</dbReference>
<dbReference type="OrthoDB" id="9786864at2"/>
<dbReference type="SUPFAM" id="SSF51735">
    <property type="entry name" value="NAD(P)-binding Rossmann-fold domains"/>
    <property type="match status" value="1"/>
</dbReference>
<proteinExistence type="predicted"/>
<dbReference type="Gene3D" id="3.40.50.720">
    <property type="entry name" value="NAD(P)-binding Rossmann-like Domain"/>
    <property type="match status" value="1"/>
</dbReference>
<dbReference type="RefSeq" id="WP_155704905.1">
    <property type="nucleotide sequence ID" value="NZ_CP034235.1"/>
</dbReference>